<reference evidence="3" key="1">
    <citation type="journal article" date="2014" name="Proc. Natl. Acad. Sci. U.S.A.">
        <title>Extensive sampling of basidiomycete genomes demonstrates inadequacy of the white-rot/brown-rot paradigm for wood decay fungi.</title>
        <authorList>
            <person name="Riley R."/>
            <person name="Salamov A.A."/>
            <person name="Brown D.W."/>
            <person name="Nagy L.G."/>
            <person name="Floudas D."/>
            <person name="Held B.W."/>
            <person name="Levasseur A."/>
            <person name="Lombard V."/>
            <person name="Morin E."/>
            <person name="Otillar R."/>
            <person name="Lindquist E.A."/>
            <person name="Sun H."/>
            <person name="LaButti K.M."/>
            <person name="Schmutz J."/>
            <person name="Jabbour D."/>
            <person name="Luo H."/>
            <person name="Baker S.E."/>
            <person name="Pisabarro A.G."/>
            <person name="Walton J.D."/>
            <person name="Blanchette R.A."/>
            <person name="Henrissat B."/>
            <person name="Martin F."/>
            <person name="Cullen D."/>
            <person name="Hibbett D.S."/>
            <person name="Grigoriev I.V."/>
        </authorList>
    </citation>
    <scope>NUCLEOTIDE SEQUENCE [LARGE SCALE GENOMIC DNA]</scope>
    <source>
        <strain evidence="3">MUCL 33604</strain>
    </source>
</reference>
<evidence type="ECO:0000259" key="1">
    <source>
        <dbReference type="PROSITE" id="PS50011"/>
    </source>
</evidence>
<dbReference type="InterPro" id="IPR000719">
    <property type="entry name" value="Prot_kinase_dom"/>
</dbReference>
<name>A0A067Q1S8_9AGAM</name>
<accession>A0A067Q1S8</accession>
<evidence type="ECO:0000313" key="3">
    <source>
        <dbReference type="Proteomes" id="UP000027265"/>
    </source>
</evidence>
<feature type="domain" description="Protein kinase" evidence="1">
    <location>
        <begin position="1"/>
        <end position="167"/>
    </location>
</feature>
<dbReference type="EMBL" id="KL197721">
    <property type="protein sequence ID" value="KDQ56561.1"/>
    <property type="molecule type" value="Genomic_DNA"/>
</dbReference>
<dbReference type="AlphaFoldDB" id="A0A067Q1S8"/>
<organism evidence="2 3">
    <name type="scientific">Jaapia argillacea MUCL 33604</name>
    <dbReference type="NCBI Taxonomy" id="933084"/>
    <lineage>
        <taxon>Eukaryota</taxon>
        <taxon>Fungi</taxon>
        <taxon>Dikarya</taxon>
        <taxon>Basidiomycota</taxon>
        <taxon>Agaricomycotina</taxon>
        <taxon>Agaricomycetes</taxon>
        <taxon>Agaricomycetidae</taxon>
        <taxon>Jaapiales</taxon>
        <taxon>Jaapiaceae</taxon>
        <taxon>Jaapia</taxon>
    </lineage>
</organism>
<dbReference type="STRING" id="933084.A0A067Q1S8"/>
<dbReference type="SUPFAM" id="SSF56112">
    <property type="entry name" value="Protein kinase-like (PK-like)"/>
    <property type="match status" value="1"/>
</dbReference>
<dbReference type="Pfam" id="PF07714">
    <property type="entry name" value="PK_Tyr_Ser-Thr"/>
    <property type="match status" value="1"/>
</dbReference>
<gene>
    <name evidence="2" type="ORF">JAAARDRAFT_132080</name>
</gene>
<dbReference type="GO" id="GO:0005524">
    <property type="term" value="F:ATP binding"/>
    <property type="evidence" value="ECO:0007669"/>
    <property type="project" value="InterPro"/>
</dbReference>
<sequence>IMDIAQGLRALHSFDPPIGHGNLRGASVMIDEGPRAMLADFGLSKLLESADCEPFSAVGLADDPARWLAPELWQGEGKFTVKADVYAWGMTVLELMTHEAPYREDIHEHNTVFKAARGEHPLQPMEREVIERGLDDELWRFLEQCWLLDYNQRPSIERVIEVLSSRR</sequence>
<dbReference type="GO" id="GO:0004674">
    <property type="term" value="F:protein serine/threonine kinase activity"/>
    <property type="evidence" value="ECO:0007669"/>
    <property type="project" value="TreeGrafter"/>
</dbReference>
<dbReference type="InterPro" id="IPR051681">
    <property type="entry name" value="Ser/Thr_Kinases-Pseudokinases"/>
</dbReference>
<dbReference type="SMART" id="SM00219">
    <property type="entry name" value="TyrKc"/>
    <property type="match status" value="1"/>
</dbReference>
<evidence type="ECO:0000313" key="2">
    <source>
        <dbReference type="EMBL" id="KDQ56561.1"/>
    </source>
</evidence>
<dbReference type="GO" id="GO:0004713">
    <property type="term" value="F:protein tyrosine kinase activity"/>
    <property type="evidence" value="ECO:0007669"/>
    <property type="project" value="InterPro"/>
</dbReference>
<dbReference type="InterPro" id="IPR001245">
    <property type="entry name" value="Ser-Thr/Tyr_kinase_cat_dom"/>
</dbReference>
<dbReference type="Gene3D" id="1.10.510.10">
    <property type="entry name" value="Transferase(Phosphotransferase) domain 1"/>
    <property type="match status" value="1"/>
</dbReference>
<dbReference type="InParanoid" id="A0A067Q1S8"/>
<dbReference type="PANTHER" id="PTHR44329">
    <property type="entry name" value="SERINE/THREONINE-PROTEIN KINASE TNNI3K-RELATED"/>
    <property type="match status" value="1"/>
</dbReference>
<dbReference type="Proteomes" id="UP000027265">
    <property type="component" value="Unassembled WGS sequence"/>
</dbReference>
<keyword evidence="3" id="KW-1185">Reference proteome</keyword>
<protein>
    <recommendedName>
        <fullName evidence="1">Protein kinase domain-containing protein</fullName>
    </recommendedName>
</protein>
<dbReference type="PROSITE" id="PS50011">
    <property type="entry name" value="PROTEIN_KINASE_DOM"/>
    <property type="match status" value="1"/>
</dbReference>
<dbReference type="InterPro" id="IPR011009">
    <property type="entry name" value="Kinase-like_dom_sf"/>
</dbReference>
<proteinExistence type="predicted"/>
<dbReference type="OrthoDB" id="4062651at2759"/>
<feature type="non-terminal residue" evidence="2">
    <location>
        <position position="1"/>
    </location>
</feature>
<dbReference type="HOGENOM" id="CLU_000288_7_18_1"/>
<dbReference type="InterPro" id="IPR020635">
    <property type="entry name" value="Tyr_kinase_cat_dom"/>
</dbReference>